<dbReference type="EMBL" id="KK914678">
    <property type="protein sequence ID" value="KDP30465.1"/>
    <property type="molecule type" value="Genomic_DNA"/>
</dbReference>
<name>A0A067KDY1_JATCU</name>
<dbReference type="Proteomes" id="UP000027138">
    <property type="component" value="Unassembled WGS sequence"/>
</dbReference>
<evidence type="ECO:0000313" key="1">
    <source>
        <dbReference type="EMBL" id="KDP30465.1"/>
    </source>
</evidence>
<dbReference type="AlphaFoldDB" id="A0A067KDY1"/>
<evidence type="ECO:0008006" key="3">
    <source>
        <dbReference type="Google" id="ProtNLM"/>
    </source>
</evidence>
<reference evidence="1 2" key="1">
    <citation type="journal article" date="2014" name="PLoS ONE">
        <title>Global Analysis of Gene Expression Profiles in Physic Nut (Jatropha curcas L.) Seedlings Exposed to Salt Stress.</title>
        <authorList>
            <person name="Zhang L."/>
            <person name="Zhang C."/>
            <person name="Wu P."/>
            <person name="Chen Y."/>
            <person name="Li M."/>
            <person name="Jiang H."/>
            <person name="Wu G."/>
        </authorList>
    </citation>
    <scope>NUCLEOTIDE SEQUENCE [LARGE SCALE GENOMIC DNA]</scope>
    <source>
        <strain evidence="2">cv. GZQX0401</strain>
        <tissue evidence="1">Young leaves</tissue>
    </source>
</reference>
<dbReference type="OrthoDB" id="1936739at2759"/>
<keyword evidence="2" id="KW-1185">Reference proteome</keyword>
<proteinExistence type="predicted"/>
<accession>A0A067KDY1</accession>
<evidence type="ECO:0000313" key="2">
    <source>
        <dbReference type="Proteomes" id="UP000027138"/>
    </source>
</evidence>
<gene>
    <name evidence="1" type="ORF">JCGZ_17500</name>
</gene>
<sequence length="164" mass="19458">MYDDMCDLSRGHCKLNGTYYFWEVILRHLYFPYTRPKLIHADLGLGVVPLAWRWYRTNLQTVRRRKSLRDLRTFFDTCTVDQVEAGAMNARLQSWIEADPHFQRSEALSRRWVVLSHPVLRRYYLGEREVSLENVDRLDLPPEDINEVPNGLVSQMMELLLGMQ</sequence>
<organism evidence="1 2">
    <name type="scientific">Jatropha curcas</name>
    <name type="common">Barbados nut</name>
    <dbReference type="NCBI Taxonomy" id="180498"/>
    <lineage>
        <taxon>Eukaryota</taxon>
        <taxon>Viridiplantae</taxon>
        <taxon>Streptophyta</taxon>
        <taxon>Embryophyta</taxon>
        <taxon>Tracheophyta</taxon>
        <taxon>Spermatophyta</taxon>
        <taxon>Magnoliopsida</taxon>
        <taxon>eudicotyledons</taxon>
        <taxon>Gunneridae</taxon>
        <taxon>Pentapetalae</taxon>
        <taxon>rosids</taxon>
        <taxon>fabids</taxon>
        <taxon>Malpighiales</taxon>
        <taxon>Euphorbiaceae</taxon>
        <taxon>Crotonoideae</taxon>
        <taxon>Jatropheae</taxon>
        <taxon>Jatropha</taxon>
    </lineage>
</organism>
<protein>
    <recommendedName>
        <fullName evidence="3">Aminotransferase-like plant mobile domain-containing protein</fullName>
    </recommendedName>
</protein>